<evidence type="ECO:0000313" key="2">
    <source>
        <dbReference type="EMBL" id="NDU99099.1"/>
    </source>
</evidence>
<keyword evidence="1" id="KW-0812">Transmembrane</keyword>
<protein>
    <submittedName>
        <fullName evidence="2">Uncharacterized protein</fullName>
    </submittedName>
</protein>
<reference evidence="2 3" key="1">
    <citation type="submission" date="2020-02" db="EMBL/GenBank/DDBJ databases">
        <title>Draft genome sequence of two Spirosoma agri KCTC 52727 and Spirosoma terrae KCTC 52035.</title>
        <authorList>
            <person name="Rojas J."/>
            <person name="Ambika Manirajan B."/>
            <person name="Suarez C."/>
            <person name="Ratering S."/>
            <person name="Schnell S."/>
        </authorList>
    </citation>
    <scope>NUCLEOTIDE SEQUENCE [LARGE SCALE GENOMIC DNA]</scope>
    <source>
        <strain evidence="2 3">KCTC 52035</strain>
    </source>
</reference>
<evidence type="ECO:0000313" key="3">
    <source>
        <dbReference type="Proteomes" id="UP000474175"/>
    </source>
</evidence>
<organism evidence="2 3">
    <name type="scientific">Spirosoma terrae</name>
    <dbReference type="NCBI Taxonomy" id="1968276"/>
    <lineage>
        <taxon>Bacteria</taxon>
        <taxon>Pseudomonadati</taxon>
        <taxon>Bacteroidota</taxon>
        <taxon>Cytophagia</taxon>
        <taxon>Cytophagales</taxon>
        <taxon>Cytophagaceae</taxon>
        <taxon>Spirosoma</taxon>
    </lineage>
</organism>
<dbReference type="Proteomes" id="UP000474175">
    <property type="component" value="Unassembled WGS sequence"/>
</dbReference>
<dbReference type="EMBL" id="JAAFZH010000023">
    <property type="protein sequence ID" value="NDU99099.1"/>
    <property type="molecule type" value="Genomic_DNA"/>
</dbReference>
<accession>A0A6L9LQ50</accession>
<dbReference type="AlphaFoldDB" id="A0A6L9LQ50"/>
<keyword evidence="1" id="KW-0472">Membrane</keyword>
<gene>
    <name evidence="2" type="ORF">GK108_29750</name>
</gene>
<sequence length="88" mass="9846">MLMNAAIGLKYIGLLFLSILTIYLSEWLVCRTLRSKQPQSPHVGRFSCQPEPAQQAQKPACRDVHPVDPNPATTLFFSLFPPPNDHEG</sequence>
<comment type="caution">
    <text evidence="2">The sequence shown here is derived from an EMBL/GenBank/DDBJ whole genome shotgun (WGS) entry which is preliminary data.</text>
</comment>
<keyword evidence="3" id="KW-1185">Reference proteome</keyword>
<feature type="transmembrane region" description="Helical" evidence="1">
    <location>
        <begin position="12"/>
        <end position="30"/>
    </location>
</feature>
<proteinExistence type="predicted"/>
<name>A0A6L9LQ50_9BACT</name>
<keyword evidence="1" id="KW-1133">Transmembrane helix</keyword>
<dbReference type="RefSeq" id="WP_163955226.1">
    <property type="nucleotide sequence ID" value="NZ_JAAFZH010000023.1"/>
</dbReference>
<evidence type="ECO:0000256" key="1">
    <source>
        <dbReference type="SAM" id="Phobius"/>
    </source>
</evidence>